<organism evidence="1 2">
    <name type="scientific">Candidatus Nitrosocaldus cavascurensis</name>
    <dbReference type="NCBI Taxonomy" id="2058097"/>
    <lineage>
        <taxon>Archaea</taxon>
        <taxon>Nitrososphaerota</taxon>
        <taxon>Nitrososphaeria</taxon>
        <taxon>Candidatus Nitrosocaldales</taxon>
        <taxon>Candidatus Nitrosocaldaceae</taxon>
        <taxon>Candidatus Nitrosocaldus</taxon>
    </lineage>
</organism>
<dbReference type="GeneID" id="41594524"/>
<dbReference type="GO" id="GO:0050797">
    <property type="term" value="F:thymidylate synthase (FAD) activity"/>
    <property type="evidence" value="ECO:0007669"/>
    <property type="project" value="InterPro"/>
</dbReference>
<dbReference type="Pfam" id="PF02511">
    <property type="entry name" value="Thy1"/>
    <property type="match status" value="2"/>
</dbReference>
<proteinExistence type="predicted"/>
<dbReference type="PANTHER" id="PTHR34934:SF1">
    <property type="entry name" value="FLAVIN-DEPENDENT THYMIDYLATE SYNTHASE"/>
    <property type="match status" value="1"/>
</dbReference>
<dbReference type="GO" id="GO:0006231">
    <property type="term" value="P:dTMP biosynthetic process"/>
    <property type="evidence" value="ECO:0007669"/>
    <property type="project" value="InterPro"/>
</dbReference>
<dbReference type="Proteomes" id="UP000236248">
    <property type="component" value="Chromosome NCAV"/>
</dbReference>
<evidence type="ECO:0000313" key="1">
    <source>
        <dbReference type="EMBL" id="SPC33623.1"/>
    </source>
</evidence>
<dbReference type="GO" id="GO:0070402">
    <property type="term" value="F:NADPH binding"/>
    <property type="evidence" value="ECO:0007669"/>
    <property type="project" value="TreeGrafter"/>
</dbReference>
<dbReference type="Gene3D" id="3.30.1360.170">
    <property type="match status" value="2"/>
</dbReference>
<keyword evidence="2" id="KW-1185">Reference proteome</keyword>
<dbReference type="GO" id="GO:0050660">
    <property type="term" value="F:flavin adenine dinucleotide binding"/>
    <property type="evidence" value="ECO:0007669"/>
    <property type="project" value="InterPro"/>
</dbReference>
<dbReference type="SUPFAM" id="SSF69796">
    <property type="entry name" value="Thymidylate synthase-complementing protein Thy1"/>
    <property type="match status" value="2"/>
</dbReference>
<name>A0A2K5APP9_9ARCH</name>
<reference evidence="2" key="1">
    <citation type="submission" date="2018-01" db="EMBL/GenBank/DDBJ databases">
        <authorList>
            <person name="Kerou L M."/>
        </authorList>
    </citation>
    <scope>NUCLEOTIDE SEQUENCE [LARGE SCALE GENOMIC DNA]</scope>
    <source>
        <strain evidence="2">SCU2</strain>
    </source>
</reference>
<protein>
    <submittedName>
        <fullName evidence="1">Putative thymidylate synthase ThyX</fullName>
    </submittedName>
</protein>
<evidence type="ECO:0000313" key="2">
    <source>
        <dbReference type="Proteomes" id="UP000236248"/>
    </source>
</evidence>
<dbReference type="InterPro" id="IPR036098">
    <property type="entry name" value="Thymidylate_synthase_ThyX_sf"/>
</dbReference>
<dbReference type="AlphaFoldDB" id="A0A2K5APP9"/>
<accession>A0A2K5APP9</accession>
<dbReference type="PROSITE" id="PS51331">
    <property type="entry name" value="THYX"/>
    <property type="match status" value="2"/>
</dbReference>
<dbReference type="CDD" id="cd20175">
    <property type="entry name" value="ThyX"/>
    <property type="match status" value="1"/>
</dbReference>
<gene>
    <name evidence="1" type="primary">thyX</name>
    <name evidence="1" type="ORF">NCAV_0429</name>
</gene>
<dbReference type="InterPro" id="IPR003669">
    <property type="entry name" value="Thymidylate_synthase_ThyX"/>
</dbReference>
<dbReference type="RefSeq" id="WP_197706690.1">
    <property type="nucleotide sequence ID" value="NZ_LT981265.1"/>
</dbReference>
<dbReference type="PANTHER" id="PTHR34934">
    <property type="entry name" value="FLAVIN-DEPENDENT THYMIDYLATE SYNTHASE"/>
    <property type="match status" value="1"/>
</dbReference>
<sequence length="547" mass="64009">MSINMDEFTEHEKELLKQHFSNTDKPVFVITTPKQVDRGALMSRYSRSSKSMRRIFLDEFLNNPSRGEEFYERVLVEYGDDSVAELGLVQVGIEGISQIAIQSIEDRRIGLSYLEKSTRYVRFDQKGKDGMYQYYRGEDMMELRYADSYIEACDLAFNTYSKSIESMIKYLKEVEPIHSMYFLDSSKGVEVPFDELKSSDDIKRAEKAYEASIRAKALDILRVLLPASTLTNVGIAGNARAFEYLLNILLASRLKEEHDIALMLHDELTKYIGPFIKRVRTKYGEVFREYLNSTRDGIASIAMKYLAKDDGNRDGTYLDEVRLVDYEDNDTVEVKVVASILYEHASASYTNLLELAAKMSREERAKIIDEYVRHRANRRHRPLRAFEIPYYTFDLCTNFGIFRDLHRHRILTMQRQMLTTNHGYYKPTEVIDAGLEKEFDECMQKSKEVYELIAYKEGKPLQAQYVVNLAYRYRYLIKMNLREAYHIIELRTPPQGHPAYRRIAQEMYKAIADVHPNLARGMRFVDMRDYSSRIDAEKRKLLKLKDK</sequence>
<dbReference type="KEGG" id="ncv:NCAV_0429"/>
<dbReference type="GO" id="GO:0004799">
    <property type="term" value="F:thymidylate synthase activity"/>
    <property type="evidence" value="ECO:0007669"/>
    <property type="project" value="TreeGrafter"/>
</dbReference>
<dbReference type="EMBL" id="LT981265">
    <property type="protein sequence ID" value="SPC33623.1"/>
    <property type="molecule type" value="Genomic_DNA"/>
</dbReference>